<feature type="region of interest" description="Disordered" evidence="1">
    <location>
        <begin position="2161"/>
        <end position="2180"/>
    </location>
</feature>
<feature type="compositionally biased region" description="Basic and acidic residues" evidence="1">
    <location>
        <begin position="350"/>
        <end position="360"/>
    </location>
</feature>
<feature type="compositionally biased region" description="Basic and acidic residues" evidence="1">
    <location>
        <begin position="514"/>
        <end position="546"/>
    </location>
</feature>
<evidence type="ECO:0000313" key="3">
    <source>
        <dbReference type="Proteomes" id="UP000324585"/>
    </source>
</evidence>
<protein>
    <submittedName>
        <fullName evidence="2">Uncharacterized protein</fullName>
    </submittedName>
</protein>
<dbReference type="OrthoDB" id="8918678at2759"/>
<feature type="region of interest" description="Disordered" evidence="1">
    <location>
        <begin position="2097"/>
        <end position="2152"/>
    </location>
</feature>
<gene>
    <name evidence="2" type="ORF">FVE85_5554</name>
</gene>
<dbReference type="GO" id="GO:0070971">
    <property type="term" value="C:endoplasmic reticulum exit site"/>
    <property type="evidence" value="ECO:0007669"/>
    <property type="project" value="TreeGrafter"/>
</dbReference>
<reference evidence="3" key="1">
    <citation type="journal article" date="2019" name="Nat. Commun.">
        <title>Expansion of phycobilisome linker gene families in mesophilic red algae.</title>
        <authorList>
            <person name="Lee J."/>
            <person name="Kim D."/>
            <person name="Bhattacharya D."/>
            <person name="Yoon H.S."/>
        </authorList>
    </citation>
    <scope>NUCLEOTIDE SEQUENCE [LARGE SCALE GENOMIC DNA]</scope>
    <source>
        <strain evidence="3">CCMP 1328</strain>
    </source>
</reference>
<keyword evidence="3" id="KW-1185">Reference proteome</keyword>
<feature type="compositionally biased region" description="Polar residues" evidence="1">
    <location>
        <begin position="78"/>
        <end position="96"/>
    </location>
</feature>
<feature type="compositionally biased region" description="Polar residues" evidence="1">
    <location>
        <begin position="1156"/>
        <end position="1180"/>
    </location>
</feature>
<feature type="region of interest" description="Disordered" evidence="1">
    <location>
        <begin position="581"/>
        <end position="601"/>
    </location>
</feature>
<feature type="region of interest" description="Disordered" evidence="1">
    <location>
        <begin position="2185"/>
        <end position="2228"/>
    </location>
</feature>
<feature type="region of interest" description="Disordered" evidence="1">
    <location>
        <begin position="448"/>
        <end position="468"/>
    </location>
</feature>
<feature type="compositionally biased region" description="Gly residues" evidence="1">
    <location>
        <begin position="2389"/>
        <end position="2408"/>
    </location>
</feature>
<dbReference type="GO" id="GO:0012507">
    <property type="term" value="C:ER to Golgi transport vesicle membrane"/>
    <property type="evidence" value="ECO:0007669"/>
    <property type="project" value="TreeGrafter"/>
</dbReference>
<dbReference type="GO" id="GO:0007030">
    <property type="term" value="P:Golgi organization"/>
    <property type="evidence" value="ECO:0007669"/>
    <property type="project" value="TreeGrafter"/>
</dbReference>
<dbReference type="EMBL" id="VRMN01000001">
    <property type="protein sequence ID" value="KAA8497969.1"/>
    <property type="molecule type" value="Genomic_DNA"/>
</dbReference>
<accession>A0A5J4Z230</accession>
<sequence>MLNWRPRREVLPGSNEQAGRTIFWGNTRLNRCNHASCTTQVRGAGGGDAAARSARGSDTASMYSVTQSTVPATPRDTAPSSPRTQTPFTPSQSGTQKTHDSGLNAAAEQSSARESTQFAQLDADFAFTEQVPYAQDRGHSGTTDTGESRQGSGNVIASSRNESVRDTVRSLASELEFLEVGVGPQGIPTSDVVHDQPTPEKRVENHLTLPSEQPFTFLDAPRDTTELVVDPDQIMPRTNAVSPFSAARASPGIQSGICETADPVLSEEAAIAVLGSQGVDEWTREHGTIDQVDGGSRTKPLSSEQAEGAQVVGDVLESFGMEVEPVEIPFACSTPPFVDGANVPPSENNDDFRMTERDGESTSTRLEIEPVVDEGLDEKQVADGASAVREVHIAEAPVLAFFEQEITSAQESSDLPGKDVTESVDSSVQDKHLSVDVIEALDGDLESMEGFAPDTSRTSREVSSERSDRLVSTHASVYQSADLEVESTALCHGLNPVGSVSSATVLEVSKAAKQRDKHVAEDIDHVEGTKVTEESKSDSSSGKDEPLLAASSAEKPGSAEFQCDSAHEYVKEAVASLASAGPMSAVRGTEPDSSESNVISFNDNSDAELDFGSVDGGGIFSAEHESDPVTAFSDSAKIAFPATDGDQAETLQTNTRGQPGIGTCGLPERALEATENEHIPFEIVEAFGSEAEGDAETTIAMAVAPSFASLHQTESETAQAALEDPLASTTAMESSVFEPSLHLPKGDAIPTELPGPGMADVHDIDVDPICTAEESTASALALEIEDVYGHCDEMASDLELNDNRSASDREANLEPKSLWFDGDTQGCDSANLDDEDMAFFHASGSLEKEDDAIDGEVMALGGDLEADGPQELQEWAHGLPITAATAPPSQEVQGEVIPAQKSPPVAANLDAVPHGAASCATGPNLESCSNGNAGASQPVYVRPPALLVAASTLDAAAASSVSKQSSKHASSERGGMPSLSMAGSPAVATPEKNDIIPGGRPAGGPSLLPVYTEVMAHHSGSTSVRALSDETDMFANRSPLSHQDTSSPNMGGFMARSPILSRLSEVASNALRNSQGIPVQETPLLDDIDYSDAYGFREQSLQELVTLKSTMHLQESLSSSLSPAHAMQLQPPPSAKSAADTTQGPSFSPVPMAPIQMSSSLYSPPPNASGSLGRSTNSRNSAEVSVESVKAVPFPRSAIDMHHCVPPNVHAVLAFSANSPRTVIMRPYRKVNLNVLNRSAPNQFGAGAVKVHACVGDLVSSMCPAGVEALWQGLGLVHKLPSEPPSALFSQKPQEASVSVLSAWLQYSENVVASLCAMTPASASDTRLLWMLLCLEIKGRSQEVFTNHTEGFGWRSSTSLVEALIGNSGGSGGVRKTSVGLMSKHAYHLSAGGGSSNVDPVAAMHQLEVALCGGRTLDAARIAMHASMYDVALLLVHHMNNKSNGRDQHQEGEGMEILREVIEKRIEPDSVLYLFLNGYAEPSFEQLEKVISASANAKSKTASVVWPHVAALCMSDSSSGKGFGSSTSAKTLKKLALVLLRHGSPTGFVVCALLQRVCEGSSQAHSTTMNRWHENASHDGELLLLLRDFDNGNSGDRRGASVLSSADRVGILVACYLLRHRALCTTHEMYVVVLFALPDVIELAHGLYEFANRPDAAISWLSWVVSTLETAITTEDFLRLSDDVRESNSQQRQQSSFKESLERIVALLGVIQGRDSALASRARQLLESEETQEQTRERFAHSQRETGIKSQGEIVVPPQLVVSEPNRSTAGPEESEQHVPEVQILPLGKTNAEDEYANATTAAAALVIRSSSSKKSLPSPPAVVPVLASPPPTIAMPPVTVGASETDGFVSERTRSSGSGGSAGARTENWHLHRGPAADEAELEDLLRDDEDEEDDEATVTGTDPLSLYANGKKGPLVSFQPRIRLGLNTVDSNAAEDFAHQVRSLSVEDLKNQAVRQEITAAGDVVLPSTGLALADVEDRTLGEQAFVPVIDEDQHGSMDQDMRSSDSPRSPRTLVPSFSEEPTPVPLFVPAQLPSRKATQPQARNRFSRKSGLSASTAYAPYLQQNSVDTNNNFSSLVVKPPGLGLGFDGRAALDDESITGPPLEDADLSGTGQSLEVPSQLDSRTVPSLHQETKQSEQDTRENMDDSVDDRRRRRWTFGLAADPASQPPGSDDTTEIADVATPSDAVQAPSAPKRDGEAGLQLRAQPAASSKLQKERDVTDASRKARRASAFAGFGEKIRSLVGAPKRAHMGVRNDFYWNDKLQRYVVRGEEEQVEAESVIPPPPMAGAAITDRTRKASTPSAFADMLAEPRLGNPVGAGSSHSRTASVLMDESDRVSDAMLDKPAGSHLPEQAHPHRESSPSGVDSAPAAVAQFPGEPLARRVGAGRGGAARGRGQGGRGGARGGNVSARTRYVDTFNASQSNLSGDTATSAGAGGPSPGQAPVLPLVPTPTVIPPPAGFTMFIPKPPPVTSVVNGDSGDGGGHEQERESGPTSPR</sequence>
<feature type="compositionally biased region" description="Basic and acidic residues" evidence="1">
    <location>
        <begin position="2134"/>
        <end position="2147"/>
    </location>
</feature>
<feature type="region of interest" description="Disordered" evidence="1">
    <location>
        <begin position="514"/>
        <end position="560"/>
    </location>
</feature>
<feature type="region of interest" description="Disordered" evidence="1">
    <location>
        <begin position="2344"/>
        <end position="2500"/>
    </location>
</feature>
<name>A0A5J4Z230_PORPP</name>
<feature type="region of interest" description="Disordered" evidence="1">
    <location>
        <begin position="1991"/>
        <end position="2054"/>
    </location>
</feature>
<organism evidence="2 3">
    <name type="scientific">Porphyridium purpureum</name>
    <name type="common">Red alga</name>
    <name type="synonym">Porphyridium cruentum</name>
    <dbReference type="NCBI Taxonomy" id="35688"/>
    <lineage>
        <taxon>Eukaryota</taxon>
        <taxon>Rhodophyta</taxon>
        <taxon>Bangiophyceae</taxon>
        <taxon>Porphyridiales</taxon>
        <taxon>Porphyridiaceae</taxon>
        <taxon>Porphyridium</taxon>
    </lineage>
</organism>
<dbReference type="PANTHER" id="PTHR13402:SF6">
    <property type="entry name" value="SECRETORY 16, ISOFORM I"/>
    <property type="match status" value="1"/>
</dbReference>
<feature type="compositionally biased region" description="Polar residues" evidence="1">
    <location>
        <begin position="107"/>
        <end position="117"/>
    </location>
</feature>
<feature type="region of interest" description="Disordered" evidence="1">
    <location>
        <begin position="344"/>
        <end position="364"/>
    </location>
</feature>
<feature type="compositionally biased region" description="Polar residues" evidence="1">
    <location>
        <begin position="59"/>
        <end position="71"/>
    </location>
</feature>
<evidence type="ECO:0000256" key="1">
    <source>
        <dbReference type="SAM" id="MobiDB-lite"/>
    </source>
</evidence>
<feature type="region of interest" description="Disordered" evidence="1">
    <location>
        <begin position="960"/>
        <end position="1001"/>
    </location>
</feature>
<feature type="compositionally biased region" description="Polar residues" evidence="1">
    <location>
        <begin position="2113"/>
        <end position="2133"/>
    </location>
</feature>
<comment type="caution">
    <text evidence="2">The sequence shown here is derived from an EMBL/GenBank/DDBJ whole genome shotgun (WGS) entry which is preliminary data.</text>
</comment>
<feature type="region of interest" description="Disordered" evidence="1">
    <location>
        <begin position="2314"/>
        <end position="2333"/>
    </location>
</feature>
<feature type="compositionally biased region" description="Basic and acidic residues" evidence="1">
    <location>
        <begin position="1994"/>
        <end position="2008"/>
    </location>
</feature>
<dbReference type="GO" id="GO:0070973">
    <property type="term" value="P:protein localization to endoplasmic reticulum exit site"/>
    <property type="evidence" value="ECO:0007669"/>
    <property type="project" value="TreeGrafter"/>
</dbReference>
<feature type="compositionally biased region" description="Low complexity" evidence="1">
    <location>
        <begin position="49"/>
        <end position="58"/>
    </location>
</feature>
<feature type="compositionally biased region" description="Pro residues" evidence="1">
    <location>
        <begin position="2450"/>
        <end position="2462"/>
    </location>
</feature>
<feature type="region of interest" description="Disordered" evidence="1">
    <location>
        <begin position="1850"/>
        <end position="1880"/>
    </location>
</feature>
<feature type="region of interest" description="Disordered" evidence="1">
    <location>
        <begin position="1118"/>
        <end position="1184"/>
    </location>
</feature>
<dbReference type="Proteomes" id="UP000324585">
    <property type="component" value="Unassembled WGS sequence"/>
</dbReference>
<feature type="region of interest" description="Disordered" evidence="1">
    <location>
        <begin position="42"/>
        <end position="117"/>
    </location>
</feature>
<feature type="compositionally biased region" description="Basic and acidic residues" evidence="1">
    <location>
        <begin position="2216"/>
        <end position="2227"/>
    </location>
</feature>
<proteinExistence type="predicted"/>
<dbReference type="PANTHER" id="PTHR13402">
    <property type="entry name" value="RGPR-RELATED"/>
    <property type="match status" value="1"/>
</dbReference>
<feature type="compositionally biased region" description="Polar residues" evidence="1">
    <location>
        <begin position="140"/>
        <end position="161"/>
    </location>
</feature>
<feature type="compositionally biased region" description="Polar residues" evidence="1">
    <location>
        <begin position="2039"/>
        <end position="2054"/>
    </location>
</feature>
<evidence type="ECO:0000313" key="2">
    <source>
        <dbReference type="EMBL" id="KAA8497969.1"/>
    </source>
</evidence>
<feature type="compositionally biased region" description="Basic and acidic residues" evidence="1">
    <location>
        <begin position="457"/>
        <end position="468"/>
    </location>
</feature>
<feature type="region of interest" description="Disordered" evidence="1">
    <location>
        <begin position="135"/>
        <end position="162"/>
    </location>
</feature>